<evidence type="ECO:0000313" key="3">
    <source>
        <dbReference type="Proteomes" id="UP000037716"/>
    </source>
</evidence>
<dbReference type="OrthoDB" id="9815940at2"/>
<keyword evidence="1" id="KW-0378">Hydrolase</keyword>
<dbReference type="Proteomes" id="UP000183071">
    <property type="component" value="Unassembled WGS sequence"/>
</dbReference>
<dbReference type="RefSeq" id="WP_053973946.1">
    <property type="nucleotide sequence ID" value="NZ_FNUE01000001.1"/>
</dbReference>
<reference evidence="2 4" key="2">
    <citation type="submission" date="2016-10" db="EMBL/GenBank/DDBJ databases">
        <authorList>
            <person name="Varghese N."/>
            <person name="Submissions S."/>
        </authorList>
    </citation>
    <scope>NUCLEOTIDE SEQUENCE [LARGE SCALE GENOMIC DNA]</scope>
    <source>
        <strain evidence="2 4">DSW-5</strain>
    </source>
</reference>
<keyword evidence="4" id="KW-1185">Reference proteome</keyword>
<dbReference type="PANTHER" id="PTHR38787">
    <property type="entry name" value="REGULATORY P DOMAIN-CONTAINING PROTEIN"/>
    <property type="match status" value="1"/>
</dbReference>
<dbReference type="GO" id="GO:0005576">
    <property type="term" value="C:extracellular region"/>
    <property type="evidence" value="ECO:0007669"/>
    <property type="project" value="TreeGrafter"/>
</dbReference>
<organism evidence="1 3">
    <name type="scientific">Polaribacter dokdonensis DSW-5</name>
    <dbReference type="NCBI Taxonomy" id="1300348"/>
    <lineage>
        <taxon>Bacteria</taxon>
        <taxon>Pseudomonadati</taxon>
        <taxon>Bacteroidota</taxon>
        <taxon>Flavobacteriia</taxon>
        <taxon>Flavobacteriales</taxon>
        <taxon>Flavobacteriaceae</taxon>
    </lineage>
</organism>
<dbReference type="GO" id="GO:0006508">
    <property type="term" value="P:proteolysis"/>
    <property type="evidence" value="ECO:0007669"/>
    <property type="project" value="UniProtKB-KW"/>
</dbReference>
<dbReference type="PATRIC" id="fig|1300348.6.peg.1357"/>
<keyword evidence="1" id="KW-0645">Protease</keyword>
<dbReference type="PANTHER" id="PTHR38787:SF3">
    <property type="entry name" value="REGULATORY P DOMAIN-CONTAINING PROTEIN"/>
    <property type="match status" value="1"/>
</dbReference>
<sequence>MFKKALFLLILISFSCSDDYLGPSNPDPDPIVDVVDPTNDDITKCENGMAGDFPCNGYDLLARISLNDLDLSNTANSNLSGNDSWGWTDATTNKEYALMGLNSGVSFIDISEPTTPVVLGFLPTATVNSDWRDVKVYNNHAFVVSEASNHGMQVFDLTKLRDVANPPVVFDADATYTNFGSAHNIVINESEGYAYPVGTSRSGTYQGGPLFINIQDPLNPVDEGGFLNYSHDAQVVTYNGPDTEHVGKEILIGSNETEVVIVDVSDKRNPRRLSAISYTNVEYTHQGWFTEDMSYFLLGDELDELRNGGFTRTVVFDFIDLDNPKLHFEYQGTTAAIDHNGYVKGDTFYLANYTAGVRMIDISDIANKTMTETGFFDTRPSSNLASFNGVWNVYPYFESGVIVVSDIENGLFLIKKSE</sequence>
<dbReference type="Proteomes" id="UP000037716">
    <property type="component" value="Unassembled WGS sequence"/>
</dbReference>
<evidence type="ECO:0000313" key="4">
    <source>
        <dbReference type="Proteomes" id="UP000183071"/>
    </source>
</evidence>
<dbReference type="InterPro" id="IPR027589">
    <property type="entry name" value="Choice_anch_B"/>
</dbReference>
<name>A0A0N0UNJ3_9FLAO</name>
<dbReference type="PROSITE" id="PS51257">
    <property type="entry name" value="PROKAR_LIPOPROTEIN"/>
    <property type="match status" value="1"/>
</dbReference>
<comment type="caution">
    <text evidence="1">The sequence shown here is derived from an EMBL/GenBank/DDBJ whole genome shotgun (WGS) entry which is preliminary data.</text>
</comment>
<dbReference type="AlphaFoldDB" id="A0A0N0UNJ3"/>
<gene>
    <name evidence="1" type="ORF">I602_1358</name>
    <name evidence="2" type="ORF">SAMN05444353_0412</name>
</gene>
<evidence type="ECO:0000313" key="2">
    <source>
        <dbReference type="EMBL" id="SEE02758.1"/>
    </source>
</evidence>
<protein>
    <submittedName>
        <fullName evidence="2">Choice-of-anchor B domain-containing protein</fullName>
    </submittedName>
    <submittedName>
        <fullName evidence="1">Regulatory P domain of the subtilisin-like proprotein convertases and other protease</fullName>
    </submittedName>
</protein>
<evidence type="ECO:0000313" key="1">
    <source>
        <dbReference type="EMBL" id="KOY51798.1"/>
    </source>
</evidence>
<dbReference type="GO" id="GO:0008233">
    <property type="term" value="F:peptidase activity"/>
    <property type="evidence" value="ECO:0007669"/>
    <property type="project" value="UniProtKB-KW"/>
</dbReference>
<dbReference type="NCBIfam" id="TIGR04312">
    <property type="entry name" value="choice_anch_B"/>
    <property type="match status" value="1"/>
</dbReference>
<accession>A0A0N0UNJ3</accession>
<proteinExistence type="predicted"/>
<reference evidence="1 3" key="1">
    <citation type="submission" date="2015-07" db="EMBL/GenBank/DDBJ databases">
        <title>Genome of Polaribacter dokdonenesis DSW-5, isolated from seawater off Dokdo in Korea.</title>
        <authorList>
            <person name="Yoon K."/>
            <person name="Song J.Y."/>
            <person name="Kim J.F."/>
        </authorList>
    </citation>
    <scope>NUCLEOTIDE SEQUENCE [LARGE SCALE GENOMIC DNA]</scope>
    <source>
        <strain evidence="1 3">DSW-5</strain>
    </source>
</reference>
<dbReference type="STRING" id="1300348.I602_1358"/>
<dbReference type="EMBL" id="FNUE01000001">
    <property type="protein sequence ID" value="SEE02758.1"/>
    <property type="molecule type" value="Genomic_DNA"/>
</dbReference>
<dbReference type="EMBL" id="LGBR01000001">
    <property type="protein sequence ID" value="KOY51798.1"/>
    <property type="molecule type" value="Genomic_DNA"/>
</dbReference>